<dbReference type="EMBL" id="AMZH03004800">
    <property type="protein sequence ID" value="RRT68105.1"/>
    <property type="molecule type" value="Genomic_DNA"/>
</dbReference>
<comment type="caution">
    <text evidence="1">The sequence shown here is derived from an EMBL/GenBank/DDBJ whole genome shotgun (WGS) entry which is preliminary data.</text>
</comment>
<name>A0A426ZVV2_ENSVE</name>
<dbReference type="AlphaFoldDB" id="A0A426ZVV2"/>
<proteinExistence type="predicted"/>
<evidence type="ECO:0000313" key="2">
    <source>
        <dbReference type="Proteomes" id="UP000287651"/>
    </source>
</evidence>
<protein>
    <submittedName>
        <fullName evidence="1">Uncharacterized protein</fullName>
    </submittedName>
</protein>
<evidence type="ECO:0000313" key="1">
    <source>
        <dbReference type="EMBL" id="RRT68105.1"/>
    </source>
</evidence>
<reference evidence="1 2" key="1">
    <citation type="journal article" date="2014" name="Agronomy (Basel)">
        <title>A Draft Genome Sequence for Ensete ventricosum, the Drought-Tolerant Tree Against Hunger.</title>
        <authorList>
            <person name="Harrison J."/>
            <person name="Moore K.A."/>
            <person name="Paszkiewicz K."/>
            <person name="Jones T."/>
            <person name="Grant M."/>
            <person name="Ambacheew D."/>
            <person name="Muzemil S."/>
            <person name="Studholme D.J."/>
        </authorList>
    </citation>
    <scope>NUCLEOTIDE SEQUENCE [LARGE SCALE GENOMIC DNA]</scope>
</reference>
<dbReference type="Proteomes" id="UP000287651">
    <property type="component" value="Unassembled WGS sequence"/>
</dbReference>
<organism evidence="1 2">
    <name type="scientific">Ensete ventricosum</name>
    <name type="common">Abyssinian banana</name>
    <name type="synonym">Musa ensete</name>
    <dbReference type="NCBI Taxonomy" id="4639"/>
    <lineage>
        <taxon>Eukaryota</taxon>
        <taxon>Viridiplantae</taxon>
        <taxon>Streptophyta</taxon>
        <taxon>Embryophyta</taxon>
        <taxon>Tracheophyta</taxon>
        <taxon>Spermatophyta</taxon>
        <taxon>Magnoliopsida</taxon>
        <taxon>Liliopsida</taxon>
        <taxon>Zingiberales</taxon>
        <taxon>Musaceae</taxon>
        <taxon>Ensete</taxon>
    </lineage>
</organism>
<gene>
    <name evidence="1" type="ORF">B296_00038619</name>
</gene>
<accession>A0A426ZVV2</accession>
<sequence length="80" mass="8953">MKNKDQAFLLNLIGLKSQAIDHMNHDQGSTTPTSMKGNALQTSLANIKGTLSGETTIHLTLQFLRSMPMKFSFFCVIYIY</sequence>